<dbReference type="CDD" id="cd00038">
    <property type="entry name" value="CAP_ED"/>
    <property type="match status" value="2"/>
</dbReference>
<dbReference type="PROSITE" id="PS50042">
    <property type="entry name" value="CNMP_BINDING_3"/>
    <property type="match status" value="2"/>
</dbReference>
<proteinExistence type="predicted"/>
<dbReference type="SMART" id="SM00100">
    <property type="entry name" value="cNMP"/>
    <property type="match status" value="2"/>
</dbReference>
<dbReference type="Proteomes" id="UP000692954">
    <property type="component" value="Unassembled WGS sequence"/>
</dbReference>
<organism evidence="2 3">
    <name type="scientific">Paramecium sonneborni</name>
    <dbReference type="NCBI Taxonomy" id="65129"/>
    <lineage>
        <taxon>Eukaryota</taxon>
        <taxon>Sar</taxon>
        <taxon>Alveolata</taxon>
        <taxon>Ciliophora</taxon>
        <taxon>Intramacronucleata</taxon>
        <taxon>Oligohymenophorea</taxon>
        <taxon>Peniculida</taxon>
        <taxon>Parameciidae</taxon>
        <taxon>Paramecium</taxon>
    </lineage>
</organism>
<reference evidence="2" key="1">
    <citation type="submission" date="2021-01" db="EMBL/GenBank/DDBJ databases">
        <authorList>
            <consortium name="Genoscope - CEA"/>
            <person name="William W."/>
        </authorList>
    </citation>
    <scope>NUCLEOTIDE SEQUENCE</scope>
</reference>
<comment type="caution">
    <text evidence="2">The sequence shown here is derived from an EMBL/GenBank/DDBJ whole genome shotgun (WGS) entry which is preliminary data.</text>
</comment>
<keyword evidence="3" id="KW-1185">Reference proteome</keyword>
<dbReference type="PANTHER" id="PTHR23011:SF28">
    <property type="entry name" value="CYCLIC NUCLEOTIDE-BINDING DOMAIN CONTAINING PROTEIN"/>
    <property type="match status" value="1"/>
</dbReference>
<evidence type="ECO:0000313" key="2">
    <source>
        <dbReference type="EMBL" id="CAD8098032.1"/>
    </source>
</evidence>
<dbReference type="InterPro" id="IPR000595">
    <property type="entry name" value="cNMP-bd_dom"/>
</dbReference>
<feature type="domain" description="Cyclic nucleotide-binding" evidence="1">
    <location>
        <begin position="163"/>
        <end position="227"/>
    </location>
</feature>
<feature type="domain" description="Cyclic nucleotide-binding" evidence="1">
    <location>
        <begin position="9"/>
        <end position="121"/>
    </location>
</feature>
<name>A0A8S1P4T1_9CILI</name>
<evidence type="ECO:0000313" key="3">
    <source>
        <dbReference type="Proteomes" id="UP000692954"/>
    </source>
</evidence>
<evidence type="ECO:0000259" key="1">
    <source>
        <dbReference type="PROSITE" id="PS50042"/>
    </source>
</evidence>
<dbReference type="OrthoDB" id="417078at2759"/>
<accession>A0A8S1P4T1</accession>
<dbReference type="EMBL" id="CAJJDN010000069">
    <property type="protein sequence ID" value="CAD8098032.1"/>
    <property type="molecule type" value="Genomic_DNA"/>
</dbReference>
<protein>
    <recommendedName>
        <fullName evidence="1">Cyclic nucleotide-binding domain-containing protein</fullName>
    </recommendedName>
</protein>
<dbReference type="Pfam" id="PF00027">
    <property type="entry name" value="cNMP_binding"/>
    <property type="match status" value="2"/>
</dbReference>
<dbReference type="PANTHER" id="PTHR23011">
    <property type="entry name" value="CYCLIC NUCLEOTIDE-BINDING DOMAIN CONTAINING PROTEIN"/>
    <property type="match status" value="1"/>
</dbReference>
<sequence length="430" mass="51214">MNNILQTQIMKDIKRDHGQFLLEKMLEKFKLIVFQEQEVIFRIGDVGNKLYILLGGRLGVYMELEEYQYELKKIKDILPNDQFGENALHNQNCKRNQTIIALEQSTIAYLTRQDYQSLIGKYKSDNLDIKLKLLNKLDCFQSWTIGQFKSFSCYMFLQNFCLNEIVYKENDDSQFLYIVQDGQFEMIKSIQDDKQQLRKRTKRICVLNEGQMFGEESLMRSLEQDPQILSPITNFVYIQRYSTVKCMSICGSLFRISRQDIIERCWDEITKLSFLSLIIKLKNFRLKRVNLLQLNQEFNENLTDFEIGRKLRNNSTQTQKKITLEPIFTNTYFKKYFEQQQVKSKSSKIMRNKFQIRLNSIDQSLNTQNSPKISIQRKASQFHKMLSQRYHKSTNKQDSKSFSFDFPSNNVGYQYYKQFLTSERIKSLHC</sequence>
<gene>
    <name evidence="2" type="ORF">PSON_ATCC_30995.1.T0690193</name>
</gene>
<dbReference type="AlphaFoldDB" id="A0A8S1P4T1"/>